<dbReference type="InterPro" id="IPR000719">
    <property type="entry name" value="Prot_kinase_dom"/>
</dbReference>
<dbReference type="PANTHER" id="PTHR43289:SF6">
    <property type="entry name" value="SERINE_THREONINE-PROTEIN KINASE NEKL-3"/>
    <property type="match status" value="1"/>
</dbReference>
<dbReference type="CDD" id="cd14014">
    <property type="entry name" value="STKc_PknB_like"/>
    <property type="match status" value="1"/>
</dbReference>
<protein>
    <recommendedName>
        <fullName evidence="5">Protein kinase domain-containing protein</fullName>
    </recommendedName>
</protein>
<evidence type="ECO:0000256" key="4">
    <source>
        <dbReference type="ARBA" id="ARBA00022840"/>
    </source>
</evidence>
<dbReference type="InterPro" id="IPR011009">
    <property type="entry name" value="Kinase-like_dom_sf"/>
</dbReference>
<dbReference type="Pfam" id="PF00069">
    <property type="entry name" value="Pkinase"/>
    <property type="match status" value="1"/>
</dbReference>
<dbReference type="SMART" id="SM00220">
    <property type="entry name" value="S_TKc"/>
    <property type="match status" value="1"/>
</dbReference>
<accession>A0A382LQJ2</accession>
<sequence>MNDSDRKLAESLIQTQNVDPEEMEKCLSGRYEGEPLVEALVRQGTIQTGELERVLDSLPEVEEEADNTFARAVKKIGRYRVISEIGRGGMGRVYLAYDPNLKRSVALKVMRIEELEDAARYRRETEIAAGLQHPNIGAIYDAQQEEETFVIAMQYIDGDSLDKARLDPREALKAIGEAARAVHFAHDHGIIHRDIKPENIMRTKEGRVFIMDFGV</sequence>
<evidence type="ECO:0000256" key="1">
    <source>
        <dbReference type="ARBA" id="ARBA00022679"/>
    </source>
</evidence>
<organism evidence="6">
    <name type="scientific">marine metagenome</name>
    <dbReference type="NCBI Taxonomy" id="408172"/>
    <lineage>
        <taxon>unclassified sequences</taxon>
        <taxon>metagenomes</taxon>
        <taxon>ecological metagenomes</taxon>
    </lineage>
</organism>
<dbReference type="PANTHER" id="PTHR43289">
    <property type="entry name" value="MITOGEN-ACTIVATED PROTEIN KINASE KINASE KINASE 20-RELATED"/>
    <property type="match status" value="1"/>
</dbReference>
<dbReference type="PROSITE" id="PS00107">
    <property type="entry name" value="PROTEIN_KINASE_ATP"/>
    <property type="match status" value="1"/>
</dbReference>
<dbReference type="GO" id="GO:0004674">
    <property type="term" value="F:protein serine/threonine kinase activity"/>
    <property type="evidence" value="ECO:0007669"/>
    <property type="project" value="TreeGrafter"/>
</dbReference>
<feature type="non-terminal residue" evidence="6">
    <location>
        <position position="215"/>
    </location>
</feature>
<proteinExistence type="predicted"/>
<dbReference type="GO" id="GO:0005524">
    <property type="term" value="F:ATP binding"/>
    <property type="evidence" value="ECO:0007669"/>
    <property type="project" value="UniProtKB-KW"/>
</dbReference>
<dbReference type="EMBL" id="UINC01087731">
    <property type="protein sequence ID" value="SVC37342.1"/>
    <property type="molecule type" value="Genomic_DNA"/>
</dbReference>
<keyword evidence="4" id="KW-0067">ATP-binding</keyword>
<evidence type="ECO:0000313" key="6">
    <source>
        <dbReference type="EMBL" id="SVC37342.1"/>
    </source>
</evidence>
<name>A0A382LQJ2_9ZZZZ</name>
<keyword evidence="2" id="KW-0547">Nucleotide-binding</keyword>
<dbReference type="Gene3D" id="1.10.510.10">
    <property type="entry name" value="Transferase(Phosphotransferase) domain 1"/>
    <property type="match status" value="1"/>
</dbReference>
<keyword evidence="1" id="KW-0808">Transferase</keyword>
<keyword evidence="3" id="KW-0418">Kinase</keyword>
<dbReference type="AlphaFoldDB" id="A0A382LQJ2"/>
<dbReference type="SUPFAM" id="SSF56112">
    <property type="entry name" value="Protein kinase-like (PK-like)"/>
    <property type="match status" value="1"/>
</dbReference>
<evidence type="ECO:0000259" key="5">
    <source>
        <dbReference type="PROSITE" id="PS50011"/>
    </source>
</evidence>
<dbReference type="Gene3D" id="3.30.200.20">
    <property type="entry name" value="Phosphorylase Kinase, domain 1"/>
    <property type="match status" value="1"/>
</dbReference>
<gene>
    <name evidence="6" type="ORF">METZ01_LOCUS290196</name>
</gene>
<dbReference type="InterPro" id="IPR017441">
    <property type="entry name" value="Protein_kinase_ATP_BS"/>
</dbReference>
<feature type="domain" description="Protein kinase" evidence="5">
    <location>
        <begin position="79"/>
        <end position="215"/>
    </location>
</feature>
<dbReference type="PROSITE" id="PS50011">
    <property type="entry name" value="PROTEIN_KINASE_DOM"/>
    <property type="match status" value="1"/>
</dbReference>
<evidence type="ECO:0000256" key="2">
    <source>
        <dbReference type="ARBA" id="ARBA00022741"/>
    </source>
</evidence>
<reference evidence="6" key="1">
    <citation type="submission" date="2018-05" db="EMBL/GenBank/DDBJ databases">
        <authorList>
            <person name="Lanie J.A."/>
            <person name="Ng W.-L."/>
            <person name="Kazmierczak K.M."/>
            <person name="Andrzejewski T.M."/>
            <person name="Davidsen T.M."/>
            <person name="Wayne K.J."/>
            <person name="Tettelin H."/>
            <person name="Glass J.I."/>
            <person name="Rusch D."/>
            <person name="Podicherti R."/>
            <person name="Tsui H.-C.T."/>
            <person name="Winkler M.E."/>
        </authorList>
    </citation>
    <scope>NUCLEOTIDE SEQUENCE</scope>
</reference>
<evidence type="ECO:0000256" key="3">
    <source>
        <dbReference type="ARBA" id="ARBA00022777"/>
    </source>
</evidence>